<organism evidence="1 2">
    <name type="scientific">Ignatzschineria cameli</name>
    <dbReference type="NCBI Taxonomy" id="2182793"/>
    <lineage>
        <taxon>Bacteria</taxon>
        <taxon>Pseudomonadati</taxon>
        <taxon>Pseudomonadota</taxon>
        <taxon>Gammaproteobacteria</taxon>
        <taxon>Cardiobacteriales</taxon>
        <taxon>Ignatzschineriaceae</taxon>
        <taxon>Ignatzschineria</taxon>
    </lineage>
</organism>
<comment type="caution">
    <text evidence="1">The sequence shown here is derived from an EMBL/GenBank/DDBJ whole genome shotgun (WGS) entry which is preliminary data.</text>
</comment>
<evidence type="ECO:0000313" key="2">
    <source>
        <dbReference type="Proteomes" id="UP000245217"/>
    </source>
</evidence>
<sequence>MQDSSISIMQKALVEWLDTEFKHVVRKVQAFDGLWTDSDVRTHIQATPSLFVTWLGNRAGVHHEKTNTWSILLFMRVNNAKQTDRERELATAIIEYIEQKLHRRKLSNKNGTIGGELKHIKSENLWHNIPKGYGFTLYGITFEQDMYPVGNDDSSLDDFLTYYEKVGGDPVLIETIAKPNEPL</sequence>
<gene>
    <name evidence="1" type="ORF">DC078_04175</name>
</gene>
<accession>A0ABX5L1S8</accession>
<keyword evidence="2" id="KW-1185">Reference proteome</keyword>
<dbReference type="RefSeq" id="WP_109201345.1">
    <property type="nucleotide sequence ID" value="NZ_QEWS01000003.1"/>
</dbReference>
<protein>
    <recommendedName>
        <fullName evidence="3">DUF1834 domain-containing protein</fullName>
    </recommendedName>
</protein>
<reference evidence="2" key="1">
    <citation type="submission" date="2018-05" db="EMBL/GenBank/DDBJ databases">
        <title>Ignatzschineria dubaiensis sp. nov., isolated from necrotic foot tissues of dromedaries (Camelus dromedarius) and associated maggots in Dubai, United Arab Emirates.</title>
        <authorList>
            <person name="Tsang C.C."/>
            <person name="Tang J.Y.M."/>
            <person name="Fong J.Y.H."/>
            <person name="Kinne J."/>
            <person name="Lee H.H."/>
            <person name="Joseph M."/>
            <person name="Jose S."/>
            <person name="Schuster R.K."/>
            <person name="Tang Y."/>
            <person name="Sivakumar S."/>
            <person name="Chen J.H.K."/>
            <person name="Teng J.L.L."/>
            <person name="Lau S.K.P."/>
            <person name="Wernery U."/>
            <person name="Woo P.C.Y."/>
        </authorList>
    </citation>
    <scope>NUCLEOTIDE SEQUENCE [LARGE SCALE GENOMIC DNA]</scope>
    <source>
        <strain evidence="2">UAE-HKU58</strain>
    </source>
</reference>
<name>A0ABX5L1S8_9GAMM</name>
<dbReference type="EMBL" id="QEWV01000003">
    <property type="protein sequence ID" value="PWD93021.1"/>
    <property type="molecule type" value="Genomic_DNA"/>
</dbReference>
<evidence type="ECO:0000313" key="1">
    <source>
        <dbReference type="EMBL" id="PWD93021.1"/>
    </source>
</evidence>
<dbReference type="Proteomes" id="UP000245217">
    <property type="component" value="Unassembled WGS sequence"/>
</dbReference>
<proteinExistence type="predicted"/>
<evidence type="ECO:0008006" key="3">
    <source>
        <dbReference type="Google" id="ProtNLM"/>
    </source>
</evidence>